<dbReference type="EMBL" id="LDQA01000013">
    <property type="protein sequence ID" value="KTR07043.1"/>
    <property type="molecule type" value="Genomic_DNA"/>
</dbReference>
<gene>
    <name evidence="1" type="ORF">NS365_05185</name>
</gene>
<protein>
    <submittedName>
        <fullName evidence="1">Uncharacterized protein</fullName>
    </submittedName>
</protein>
<evidence type="ECO:0000313" key="1">
    <source>
        <dbReference type="EMBL" id="KTR07043.1"/>
    </source>
</evidence>
<reference evidence="1 2" key="1">
    <citation type="journal article" date="2016" name="Front. Microbiol.">
        <title>Genomic Resource of Rice Seed Associated Bacteria.</title>
        <authorList>
            <person name="Midha S."/>
            <person name="Bansal K."/>
            <person name="Sharma S."/>
            <person name="Kumar N."/>
            <person name="Patil P.P."/>
            <person name="Chaudhry V."/>
            <person name="Patil P.B."/>
        </authorList>
    </citation>
    <scope>NUCLEOTIDE SEQUENCE [LARGE SCALE GENOMIC DNA]</scope>
    <source>
        <strain evidence="1 2">NS365</strain>
    </source>
</reference>
<evidence type="ECO:0000313" key="2">
    <source>
        <dbReference type="Proteomes" id="UP000078529"/>
    </source>
</evidence>
<keyword evidence="2" id="KW-1185">Reference proteome</keyword>
<dbReference type="AlphaFoldDB" id="A0A175RUD4"/>
<dbReference type="SUPFAM" id="SSF57903">
    <property type="entry name" value="FYVE/PHD zinc finger"/>
    <property type="match status" value="1"/>
</dbReference>
<dbReference type="InterPro" id="IPR011011">
    <property type="entry name" value="Znf_FYVE_PHD"/>
</dbReference>
<accession>A0A175RUD4</accession>
<dbReference type="PATRIC" id="fig|401562.4.peg.646"/>
<comment type="caution">
    <text evidence="1">The sequence shown here is derived from an EMBL/GenBank/DDBJ whole genome shotgun (WGS) entry which is preliminary data.</text>
</comment>
<proteinExistence type="predicted"/>
<dbReference type="RefSeq" id="WP_058599220.1">
    <property type="nucleotide sequence ID" value="NZ_LDQA01000013.1"/>
</dbReference>
<organism evidence="1 2">
    <name type="scientific">Aureimonas ureilytica</name>
    <dbReference type="NCBI Taxonomy" id="401562"/>
    <lineage>
        <taxon>Bacteria</taxon>
        <taxon>Pseudomonadati</taxon>
        <taxon>Pseudomonadota</taxon>
        <taxon>Alphaproteobacteria</taxon>
        <taxon>Hyphomicrobiales</taxon>
        <taxon>Aurantimonadaceae</taxon>
        <taxon>Aureimonas</taxon>
    </lineage>
</organism>
<name>A0A175RUD4_9HYPH</name>
<dbReference type="Proteomes" id="UP000078529">
    <property type="component" value="Unassembled WGS sequence"/>
</dbReference>
<sequence length="89" mass="10314">MVQAIRSFEEGLRKGLGIVIRCDPCNARTIYRCLDFQGFIAPGADIEALNWRCSGCRTRSTYVRYTLLDKLERESLAQWKAPPAMRRRF</sequence>